<gene>
    <name evidence="1" type="ORF">Lani381_1003</name>
    <name evidence="2" type="ORF">QFF56_05335</name>
</gene>
<dbReference type="SUPFAM" id="SSF102405">
    <property type="entry name" value="MCP/YpsA-like"/>
    <property type="match status" value="1"/>
</dbReference>
<proteinExistence type="predicted"/>
<dbReference type="Gene3D" id="3.40.50.450">
    <property type="match status" value="1"/>
</dbReference>
<dbReference type="Pfam" id="PF06908">
    <property type="entry name" value="YpsA"/>
    <property type="match status" value="1"/>
</dbReference>
<evidence type="ECO:0000313" key="1">
    <source>
        <dbReference type="EMBL" id="KDA45967.1"/>
    </source>
</evidence>
<reference evidence="1 3" key="1">
    <citation type="submission" date="2014-04" db="EMBL/GenBank/DDBJ databases">
        <title>Draft Genome Sequence of Lactobacillus animalis 381-IL-28.</title>
        <authorList>
            <person name="Sturino J.M."/>
            <person name="Rajendran M."/>
            <person name="Altermann E."/>
        </authorList>
    </citation>
    <scope>NUCLEOTIDE SEQUENCE [LARGE SCALE GENOMIC DNA]</scope>
    <source>
        <strain evidence="1 3">381-IL-28</strain>
    </source>
</reference>
<protein>
    <submittedName>
        <fullName evidence="2">DUF1273 domain-containing protein</fullName>
    </submittedName>
</protein>
<name>A0AAJ6FL79_9LACO</name>
<organism evidence="2 4">
    <name type="scientific">Ligilactobacillus animalis</name>
    <dbReference type="NCBI Taxonomy" id="1605"/>
    <lineage>
        <taxon>Bacteria</taxon>
        <taxon>Bacillati</taxon>
        <taxon>Bacillota</taxon>
        <taxon>Bacilli</taxon>
        <taxon>Lactobacillales</taxon>
        <taxon>Lactobacillaceae</taxon>
        <taxon>Ligilactobacillus</taxon>
    </lineage>
</organism>
<dbReference type="InterPro" id="IPR010697">
    <property type="entry name" value="YspA"/>
</dbReference>
<keyword evidence="3" id="KW-1185">Reference proteome</keyword>
<dbReference type="Proteomes" id="UP000027129">
    <property type="component" value="Unassembled WGS sequence"/>
</dbReference>
<dbReference type="PIRSF" id="PIRSF021290">
    <property type="entry name" value="DUF1273"/>
    <property type="match status" value="1"/>
</dbReference>
<evidence type="ECO:0000313" key="2">
    <source>
        <dbReference type="EMBL" id="WHQ79392.1"/>
    </source>
</evidence>
<evidence type="ECO:0000313" key="4">
    <source>
        <dbReference type="Proteomes" id="UP001238155"/>
    </source>
</evidence>
<dbReference type="PANTHER" id="PTHR38440:SF1">
    <property type="entry name" value="UPF0398 PROTEIN SPR0331"/>
    <property type="match status" value="1"/>
</dbReference>
<dbReference type="NCBIfam" id="NF010181">
    <property type="entry name" value="PRK13660.1"/>
    <property type="match status" value="1"/>
</dbReference>
<dbReference type="AlphaFoldDB" id="A0AAJ6FL79"/>
<dbReference type="PANTHER" id="PTHR38440">
    <property type="entry name" value="UPF0398 PROTEIN YPSA"/>
    <property type="match status" value="1"/>
</dbReference>
<dbReference type="EMBL" id="CP123751">
    <property type="protein sequence ID" value="WHQ79392.1"/>
    <property type="molecule type" value="Genomic_DNA"/>
</dbReference>
<reference evidence="2" key="2">
    <citation type="submission" date="2023-04" db="EMBL/GenBank/DDBJ databases">
        <title>Four porcine-derived lactic acid bacteria strains analyses and their evaluation as potential probiotics based on genomics.</title>
        <authorList>
            <person name="Niu D."/>
        </authorList>
    </citation>
    <scope>NUCLEOTIDE SEQUENCE</scope>
    <source>
        <strain evidence="2">ZSB1</strain>
    </source>
</reference>
<dbReference type="RefSeq" id="WP_035448262.1">
    <property type="nucleotide sequence ID" value="NZ_CABIZJ010000001.1"/>
</dbReference>
<accession>A0AAJ6FL79</accession>
<dbReference type="GeneID" id="61226536"/>
<dbReference type="EMBL" id="JMHU01000008">
    <property type="protein sequence ID" value="KDA45967.1"/>
    <property type="molecule type" value="Genomic_DNA"/>
</dbReference>
<evidence type="ECO:0000313" key="3">
    <source>
        <dbReference type="Proteomes" id="UP000027129"/>
    </source>
</evidence>
<dbReference type="Proteomes" id="UP001238155">
    <property type="component" value="Chromosome"/>
</dbReference>
<sequence length="184" mass="21906">MRLWVSGYRSYELGVFKLDDPKIEVLKYYLRKIFMQNADLGLEWIISGGQLGIEQWALEEAVSFTQEYVGIKTALMYPYTEFSKNWQEDKQIHLAQLEQQVDFCASVSKRPYSSPVQLKNYQQFMLEHTDKAVLIYDQELPGKPKFDYEAIKRYQQAHAYELEVIDMYQLQDEAEQYLEQKNDR</sequence>